<evidence type="ECO:0000313" key="5">
    <source>
        <dbReference type="Proteomes" id="UP001243420"/>
    </source>
</evidence>
<feature type="coiled-coil region" evidence="2">
    <location>
        <begin position="211"/>
        <end position="238"/>
    </location>
</feature>
<keyword evidence="2" id="KW-0175">Coiled coil</keyword>
<organism evidence="4 5">
    <name type="scientific">Jannaschia ovalis</name>
    <dbReference type="NCBI Taxonomy" id="3038773"/>
    <lineage>
        <taxon>Bacteria</taxon>
        <taxon>Pseudomonadati</taxon>
        <taxon>Pseudomonadota</taxon>
        <taxon>Alphaproteobacteria</taxon>
        <taxon>Rhodobacterales</taxon>
        <taxon>Roseobacteraceae</taxon>
        <taxon>Jannaschia</taxon>
    </lineage>
</organism>
<evidence type="ECO:0000256" key="2">
    <source>
        <dbReference type="SAM" id="Coils"/>
    </source>
</evidence>
<dbReference type="PANTHER" id="PTHR33619">
    <property type="entry name" value="POLYSACCHARIDE EXPORT PROTEIN GFCE-RELATED"/>
    <property type="match status" value="1"/>
</dbReference>
<keyword evidence="5" id="KW-1185">Reference proteome</keyword>
<proteinExistence type="predicted"/>
<dbReference type="InterPro" id="IPR049712">
    <property type="entry name" value="Poly_export"/>
</dbReference>
<dbReference type="PANTHER" id="PTHR33619:SF3">
    <property type="entry name" value="POLYSACCHARIDE EXPORT PROTEIN GFCE-RELATED"/>
    <property type="match status" value="1"/>
</dbReference>
<gene>
    <name evidence="4" type="ORF">P8627_01245</name>
</gene>
<evidence type="ECO:0000313" key="4">
    <source>
        <dbReference type="EMBL" id="WGH78917.1"/>
    </source>
</evidence>
<evidence type="ECO:0000259" key="3">
    <source>
        <dbReference type="Pfam" id="PF02563"/>
    </source>
</evidence>
<sequence length="400" mass="42492">MLKITVGLLFLLVIATPLAAEPYRLVMGDQVIVDYDFLEEPKTTIVDLDGNIRLAELGSIAAAGRSLDEVKAAIERGMAEDGFSGVSFVSVEVAGYAPVVVTGFVERSGAYDFLPGMTVGAALALAGGVGSDSGGGPDPDVLLASAGRRVTLAAGAITDAVATITRLEAALSGAPLPLGLPPDYAELVPEERRAEIGVLLELEGARLSVERARETAQLASWESEIADYAEQARLLDARIAVKTQSLQRLETEFDDLEGLRSQGLATVARTSTLQQRLADDREELLALETAKIAARRARSLAERNRDAFLSDQRLERLDGLRRTRAELQDATRSYRVAVDELVAVGDDSAGFSVLAEVLDLRFTIRSARPDRPAAAIDRDTPVLPGDILTVEVGRAGDGGG</sequence>
<dbReference type="InterPro" id="IPR003715">
    <property type="entry name" value="Poly_export_N"/>
</dbReference>
<reference evidence="4 5" key="1">
    <citation type="submission" date="2023-04" db="EMBL/GenBank/DDBJ databases">
        <title>Jannaschia ovalis sp. nov., a marine bacterium isolated from sea tidal flat.</title>
        <authorList>
            <person name="Kwon D.Y."/>
            <person name="Kim J.-J."/>
        </authorList>
    </citation>
    <scope>NUCLEOTIDE SEQUENCE [LARGE SCALE GENOMIC DNA]</scope>
    <source>
        <strain evidence="4 5">GRR-S6-38</strain>
    </source>
</reference>
<dbReference type="Pfam" id="PF02563">
    <property type="entry name" value="Poly_export"/>
    <property type="match status" value="1"/>
</dbReference>
<dbReference type="Gene3D" id="3.30.1950.10">
    <property type="entry name" value="wza like domain"/>
    <property type="match status" value="1"/>
</dbReference>
<evidence type="ECO:0000256" key="1">
    <source>
        <dbReference type="ARBA" id="ARBA00022729"/>
    </source>
</evidence>
<dbReference type="RefSeq" id="WP_279965668.1">
    <property type="nucleotide sequence ID" value="NZ_CP122537.1"/>
</dbReference>
<keyword evidence="1" id="KW-0732">Signal</keyword>
<dbReference type="Proteomes" id="UP001243420">
    <property type="component" value="Chromosome"/>
</dbReference>
<accession>A0ABY8LE65</accession>
<protein>
    <submittedName>
        <fullName evidence="4">Polysaccharide biosynthesis/export family protein</fullName>
    </submittedName>
</protein>
<dbReference type="EMBL" id="CP122537">
    <property type="protein sequence ID" value="WGH78917.1"/>
    <property type="molecule type" value="Genomic_DNA"/>
</dbReference>
<feature type="domain" description="Polysaccharide export protein N-terminal" evidence="3">
    <location>
        <begin position="20"/>
        <end position="92"/>
    </location>
</feature>
<name>A0ABY8LE65_9RHOB</name>